<gene>
    <name evidence="2" type="ORF">AAW51_5358</name>
</gene>
<dbReference type="AlphaFoldDB" id="A0A0G3BRJ1"/>
<dbReference type="RefSeq" id="WP_047197043.1">
    <property type="nucleotide sequence ID" value="NZ_CP011371.1"/>
</dbReference>
<dbReference type="PANTHER" id="PTHR37811">
    <property type="entry name" value="BLL5343 PROTEIN"/>
    <property type="match status" value="1"/>
</dbReference>
<dbReference type="OrthoDB" id="9797060at2"/>
<dbReference type="PATRIC" id="fig|413882.6.peg.5606"/>
<dbReference type="PANTHER" id="PTHR37811:SF2">
    <property type="entry name" value="ABM DOMAIN-CONTAINING PROTEIN"/>
    <property type="match status" value="1"/>
</dbReference>
<dbReference type="InterPro" id="IPR052936">
    <property type="entry name" value="Jasmonate_Hydroxylase-like"/>
</dbReference>
<evidence type="ECO:0000313" key="2">
    <source>
        <dbReference type="EMBL" id="AKJ32049.1"/>
    </source>
</evidence>
<name>A0A0G3BRJ1_9BURK</name>
<evidence type="ECO:0000259" key="1">
    <source>
        <dbReference type="Pfam" id="PF03992"/>
    </source>
</evidence>
<sequence length="111" mass="12373">MSAAFAHTPEPPYYAVIFTSQRTETDAGYGDMADRMMQLAVDQPGYLGVESARGADGLGITVSYWRTLEDIAAWKAHTEHLEAQRLGHRQWYAAFELRVAKVESARRKAPG</sequence>
<dbReference type="Proteomes" id="UP000035352">
    <property type="component" value="Chromosome"/>
</dbReference>
<reference evidence="2 3" key="1">
    <citation type="submission" date="2015-05" db="EMBL/GenBank/DDBJ databases">
        <authorList>
            <person name="Tang B."/>
            <person name="Yu Y."/>
        </authorList>
    </citation>
    <scope>NUCLEOTIDE SEQUENCE [LARGE SCALE GENOMIC DNA]</scope>
    <source>
        <strain evidence="2 3">DSM 7029</strain>
    </source>
</reference>
<evidence type="ECO:0000313" key="3">
    <source>
        <dbReference type="Proteomes" id="UP000035352"/>
    </source>
</evidence>
<dbReference type="InterPro" id="IPR007138">
    <property type="entry name" value="ABM_dom"/>
</dbReference>
<dbReference type="EMBL" id="CP011371">
    <property type="protein sequence ID" value="AKJ32049.1"/>
    <property type="molecule type" value="Genomic_DNA"/>
</dbReference>
<proteinExistence type="predicted"/>
<dbReference type="KEGG" id="pbh:AAW51_5358"/>
<dbReference type="Pfam" id="PF03992">
    <property type="entry name" value="ABM"/>
    <property type="match status" value="1"/>
</dbReference>
<feature type="domain" description="ABM" evidence="1">
    <location>
        <begin position="13"/>
        <end position="85"/>
    </location>
</feature>
<dbReference type="STRING" id="413882.AAW51_5358"/>
<protein>
    <recommendedName>
        <fullName evidence="1">ABM domain-containing protein</fullName>
    </recommendedName>
</protein>
<organism evidence="2 3">
    <name type="scientific">Caldimonas brevitalea</name>
    <dbReference type="NCBI Taxonomy" id="413882"/>
    <lineage>
        <taxon>Bacteria</taxon>
        <taxon>Pseudomonadati</taxon>
        <taxon>Pseudomonadota</taxon>
        <taxon>Betaproteobacteria</taxon>
        <taxon>Burkholderiales</taxon>
        <taxon>Sphaerotilaceae</taxon>
        <taxon>Caldimonas</taxon>
    </lineage>
</organism>
<keyword evidence="3" id="KW-1185">Reference proteome</keyword>
<dbReference type="InterPro" id="IPR011008">
    <property type="entry name" value="Dimeric_a/b-barrel"/>
</dbReference>
<dbReference type="Gene3D" id="3.30.70.100">
    <property type="match status" value="1"/>
</dbReference>
<dbReference type="SUPFAM" id="SSF54909">
    <property type="entry name" value="Dimeric alpha+beta barrel"/>
    <property type="match status" value="1"/>
</dbReference>
<accession>A0A0G3BRJ1</accession>